<protein>
    <submittedName>
        <fullName evidence="2">Sulfatase</fullName>
    </submittedName>
</protein>
<dbReference type="AlphaFoldDB" id="A0A5B8UL85"/>
<reference evidence="2 3" key="1">
    <citation type="journal article" date="2015" name="Int. J. Syst. Evol. Microbiol.">
        <title>Flavisolibacter ginsenosidimutans sp. nov., with ginsenoside-converting activity isolated from soil used for cultivating ginseng.</title>
        <authorList>
            <person name="Zhao Y."/>
            <person name="Liu Q."/>
            <person name="Kang M.S."/>
            <person name="Jin F."/>
            <person name="Yu H."/>
            <person name="Im W.T."/>
        </authorList>
    </citation>
    <scope>NUCLEOTIDE SEQUENCE [LARGE SCALE GENOMIC DNA]</scope>
    <source>
        <strain evidence="2 3">Gsoil 636</strain>
    </source>
</reference>
<dbReference type="PANTHER" id="PTHR43108:SF6">
    <property type="entry name" value="N-SULPHOGLUCOSAMINE SULPHOHYDROLASE"/>
    <property type="match status" value="1"/>
</dbReference>
<proteinExistence type="predicted"/>
<dbReference type="CDD" id="cd16031">
    <property type="entry name" value="G6S_like"/>
    <property type="match status" value="1"/>
</dbReference>
<dbReference type="Gene3D" id="3.40.720.10">
    <property type="entry name" value="Alkaline Phosphatase, subunit A"/>
    <property type="match status" value="1"/>
</dbReference>
<feature type="domain" description="Sulfatase N-terminal" evidence="1">
    <location>
        <begin position="33"/>
        <end position="366"/>
    </location>
</feature>
<gene>
    <name evidence="2" type="ORF">FSB75_15895</name>
</gene>
<dbReference type="EMBL" id="CP042433">
    <property type="protein sequence ID" value="QEC57318.1"/>
    <property type="molecule type" value="Genomic_DNA"/>
</dbReference>
<evidence type="ECO:0000259" key="1">
    <source>
        <dbReference type="Pfam" id="PF00884"/>
    </source>
</evidence>
<name>A0A5B8UL85_9BACT</name>
<dbReference type="SUPFAM" id="SSF53649">
    <property type="entry name" value="Alkaline phosphatase-like"/>
    <property type="match status" value="1"/>
</dbReference>
<dbReference type="OrthoDB" id="9789742at2"/>
<dbReference type="InterPro" id="IPR017850">
    <property type="entry name" value="Alkaline_phosphatase_core_sf"/>
</dbReference>
<dbReference type="KEGG" id="fgg:FSB75_15895"/>
<sequence length="475" mass="54610">MKKAWVICCIVLAVANWHCRRSPDGEVNLAGKPNIIFLLADDMRFDALGCTGNKYAITPNIDALAAQGTNFKNSYVTSAICCVSRASLFTGQYAKRHGITDFDKDLPVEALQNTYPSLLRKNGYYTGFIGKYGVGTNLPSWTFDYWKGYPGHGVYFYKDAAGNTVHESTLMGEQAQEFIKNRDKSKPFCLSISFKAPHSEDGVTENNGFRPDPYFNSWYTNIQFPYPDSYEEKFYTCFPARWRKNEQNVQNEGRVRWNMRFSTADKFQTTYHAIYRLVSGVDKVIGELRDYLRANKLDQNTILVFTSDNGYYMGEHGLEGKWFGHEESIRVPLIIYDPRMPQQQKIVEQMVLNIDLAPTILTWADVSVPNKMQGESLQPLLSGSTAKWREDFFYEHPYDGGPSAYIPKSVGLVSPTWKYMRYYNGNNSGKGVIYEELFDVPSDPHEKKNRINEAEQQSLIKMYRWKVGQYEKQLR</sequence>
<dbReference type="InterPro" id="IPR000917">
    <property type="entry name" value="Sulfatase_N"/>
</dbReference>
<evidence type="ECO:0000313" key="2">
    <source>
        <dbReference type="EMBL" id="QEC57318.1"/>
    </source>
</evidence>
<dbReference type="Proteomes" id="UP000321204">
    <property type="component" value="Chromosome"/>
</dbReference>
<evidence type="ECO:0000313" key="3">
    <source>
        <dbReference type="Proteomes" id="UP000321204"/>
    </source>
</evidence>
<dbReference type="PANTHER" id="PTHR43108">
    <property type="entry name" value="N-ACETYLGLUCOSAMINE-6-SULFATASE FAMILY MEMBER"/>
    <property type="match status" value="1"/>
</dbReference>
<dbReference type="Pfam" id="PF00884">
    <property type="entry name" value="Sulfatase"/>
    <property type="match status" value="1"/>
</dbReference>
<accession>A0A5B8UL85</accession>
<organism evidence="2 3">
    <name type="scientific">Flavisolibacter ginsenosidimutans</name>
    <dbReference type="NCBI Taxonomy" id="661481"/>
    <lineage>
        <taxon>Bacteria</taxon>
        <taxon>Pseudomonadati</taxon>
        <taxon>Bacteroidota</taxon>
        <taxon>Chitinophagia</taxon>
        <taxon>Chitinophagales</taxon>
        <taxon>Chitinophagaceae</taxon>
        <taxon>Flavisolibacter</taxon>
    </lineage>
</organism>
<dbReference type="RefSeq" id="WP_146789504.1">
    <property type="nucleotide sequence ID" value="NZ_BAABIO010000003.1"/>
</dbReference>
<keyword evidence="3" id="KW-1185">Reference proteome</keyword>